<dbReference type="PANTHER" id="PTHR32382">
    <property type="entry name" value="FASCICLIN-LIKE ARABINOGALACTAN PROTEIN"/>
    <property type="match status" value="1"/>
</dbReference>
<evidence type="ECO:0000256" key="12">
    <source>
        <dbReference type="SAM" id="SignalP"/>
    </source>
</evidence>
<comment type="similarity">
    <text evidence="2">Belongs to the fasciclin-like AGP family.</text>
</comment>
<keyword evidence="7" id="KW-0472">Membrane</keyword>
<evidence type="ECO:0000256" key="6">
    <source>
        <dbReference type="ARBA" id="ARBA00022974"/>
    </source>
</evidence>
<dbReference type="PANTHER" id="PTHR32382:SF6">
    <property type="entry name" value="FASCICLIN-LIKE ARABINOGALACTAN PROTEIN 14"/>
    <property type="match status" value="1"/>
</dbReference>
<keyword evidence="5 12" id="KW-0732">Signal</keyword>
<protein>
    <submittedName>
        <fullName evidence="14">Fasciclin-like arabinogalactan protein</fullName>
    </submittedName>
</protein>
<dbReference type="InterPro" id="IPR033254">
    <property type="entry name" value="Plant_FLA"/>
</dbReference>
<evidence type="ECO:0000256" key="5">
    <source>
        <dbReference type="ARBA" id="ARBA00022729"/>
    </source>
</evidence>
<reference evidence="14 15" key="1">
    <citation type="submission" date="2020-05" db="EMBL/GenBank/DDBJ databases">
        <title>Vigna angularis (adzuki bean) Var. LongXiaoDou No. 4 denovo assembly.</title>
        <authorList>
            <person name="Xiang H."/>
        </authorList>
    </citation>
    <scope>NUCLEOTIDE SEQUENCE [LARGE SCALE GENOMIC DNA]</scope>
    <source>
        <tissue evidence="14">Leaf</tissue>
    </source>
</reference>
<evidence type="ECO:0000259" key="13">
    <source>
        <dbReference type="PROSITE" id="PS50213"/>
    </source>
</evidence>
<keyword evidence="8" id="KW-0325">Glycoprotein</keyword>
<feature type="chain" id="PRO_5035750326" evidence="12">
    <location>
        <begin position="24"/>
        <end position="334"/>
    </location>
</feature>
<keyword evidence="6" id="KW-0654">Proteoglycan</keyword>
<accession>A0A8T0JYP1</accession>
<evidence type="ECO:0000313" key="15">
    <source>
        <dbReference type="Proteomes" id="UP000743370"/>
    </source>
</evidence>
<dbReference type="FunFam" id="2.30.180.10:FF:000015">
    <property type="entry name" value="Fasciclin-like arabinogalactan protein 3"/>
    <property type="match status" value="1"/>
</dbReference>
<evidence type="ECO:0000256" key="9">
    <source>
        <dbReference type="ARBA" id="ARBA00023288"/>
    </source>
</evidence>
<dbReference type="Proteomes" id="UP000743370">
    <property type="component" value="Unassembled WGS sequence"/>
</dbReference>
<dbReference type="PROSITE" id="PS50213">
    <property type="entry name" value="FAS1"/>
    <property type="match status" value="1"/>
</dbReference>
<evidence type="ECO:0000256" key="4">
    <source>
        <dbReference type="ARBA" id="ARBA00022622"/>
    </source>
</evidence>
<evidence type="ECO:0000313" key="14">
    <source>
        <dbReference type="EMBL" id="KAG2389996.1"/>
    </source>
</evidence>
<sequence>MSFKSSSLLCIALLLALSSTINGFNITEMLEKYPELSSFNKYITESKLADQINSRNTITVLAVENGAISSISGKTPAVIKAIIGTHIILDYYDEKKLMEVQANSSQLTTLYQSTGLAVKQQGFVNVSLIGEGEIAFSPAGTSDYSELVKTVTTQPYNISILQITKPLISPGVDNQTQSAQSPQQAKASPPTETAKAPAPSTQSGKASAPSTDSAKAPATKDGAKAPAPAEDAKSPSAATAEAPAPSETAAAPSPAESPNADAPATADAPADGPAADGAADTASSSTIKMSLVGSVMAIASLLIEEENESRAFRKTQTDIGKDDVEFVVAENVGQ</sequence>
<proteinExistence type="inferred from homology"/>
<keyword evidence="3" id="KW-1003">Cell membrane</keyword>
<dbReference type="EMBL" id="JABFOF010000007">
    <property type="protein sequence ID" value="KAG2389996.1"/>
    <property type="molecule type" value="Genomic_DNA"/>
</dbReference>
<dbReference type="GO" id="GO:0005886">
    <property type="term" value="C:plasma membrane"/>
    <property type="evidence" value="ECO:0007669"/>
    <property type="project" value="UniProtKB-SubCell"/>
</dbReference>
<evidence type="ECO:0000256" key="1">
    <source>
        <dbReference type="ARBA" id="ARBA00004609"/>
    </source>
</evidence>
<name>A0A8T0JYP1_PHAAN</name>
<evidence type="ECO:0000256" key="7">
    <source>
        <dbReference type="ARBA" id="ARBA00023136"/>
    </source>
</evidence>
<evidence type="ECO:0000256" key="11">
    <source>
        <dbReference type="SAM" id="MobiDB-lite"/>
    </source>
</evidence>
<comment type="subcellular location">
    <subcellularLocation>
        <location evidence="1">Cell membrane</location>
        <topology evidence="1">Lipid-anchor</topology>
        <topology evidence="1">GPI-anchor</topology>
    </subcellularLocation>
</comment>
<dbReference type="GO" id="GO:0098552">
    <property type="term" value="C:side of membrane"/>
    <property type="evidence" value="ECO:0007669"/>
    <property type="project" value="UniProtKB-KW"/>
</dbReference>
<feature type="signal peptide" evidence="12">
    <location>
        <begin position="1"/>
        <end position="23"/>
    </location>
</feature>
<dbReference type="InterPro" id="IPR036378">
    <property type="entry name" value="FAS1_dom_sf"/>
</dbReference>
<feature type="compositionally biased region" description="Polar residues" evidence="11">
    <location>
        <begin position="199"/>
        <end position="213"/>
    </location>
</feature>
<evidence type="ECO:0000256" key="3">
    <source>
        <dbReference type="ARBA" id="ARBA00022475"/>
    </source>
</evidence>
<organism evidence="14 15">
    <name type="scientific">Phaseolus angularis</name>
    <name type="common">Azuki bean</name>
    <name type="synonym">Vigna angularis</name>
    <dbReference type="NCBI Taxonomy" id="3914"/>
    <lineage>
        <taxon>Eukaryota</taxon>
        <taxon>Viridiplantae</taxon>
        <taxon>Streptophyta</taxon>
        <taxon>Embryophyta</taxon>
        <taxon>Tracheophyta</taxon>
        <taxon>Spermatophyta</taxon>
        <taxon>Magnoliopsida</taxon>
        <taxon>eudicotyledons</taxon>
        <taxon>Gunneridae</taxon>
        <taxon>Pentapetalae</taxon>
        <taxon>rosids</taxon>
        <taxon>fabids</taxon>
        <taxon>Fabales</taxon>
        <taxon>Fabaceae</taxon>
        <taxon>Papilionoideae</taxon>
        <taxon>50 kb inversion clade</taxon>
        <taxon>NPAAA clade</taxon>
        <taxon>indigoferoid/millettioid clade</taxon>
        <taxon>Phaseoleae</taxon>
        <taxon>Vigna</taxon>
    </lineage>
</organism>
<evidence type="ECO:0000256" key="8">
    <source>
        <dbReference type="ARBA" id="ARBA00023180"/>
    </source>
</evidence>
<feature type="compositionally biased region" description="Low complexity" evidence="11">
    <location>
        <begin position="175"/>
        <end position="191"/>
    </location>
</feature>
<feature type="domain" description="FAS1" evidence="13">
    <location>
        <begin position="23"/>
        <end position="148"/>
    </location>
</feature>
<keyword evidence="4" id="KW-0336">GPI-anchor</keyword>
<comment type="function">
    <text evidence="10">May be a cell surface adhesion protein.</text>
</comment>
<dbReference type="InterPro" id="IPR000782">
    <property type="entry name" value="FAS1_domain"/>
</dbReference>
<evidence type="ECO:0000256" key="10">
    <source>
        <dbReference type="ARBA" id="ARBA00024686"/>
    </source>
</evidence>
<dbReference type="Gene3D" id="2.30.180.10">
    <property type="entry name" value="FAS1 domain"/>
    <property type="match status" value="1"/>
</dbReference>
<dbReference type="AlphaFoldDB" id="A0A8T0JYP1"/>
<comment type="caution">
    <text evidence="14">The sequence shown here is derived from an EMBL/GenBank/DDBJ whole genome shotgun (WGS) entry which is preliminary data.</text>
</comment>
<feature type="region of interest" description="Disordered" evidence="11">
    <location>
        <begin position="171"/>
        <end position="287"/>
    </location>
</feature>
<gene>
    <name evidence="14" type="ORF">HKW66_Vig0225990</name>
</gene>
<keyword evidence="9" id="KW-0449">Lipoprotein</keyword>
<feature type="compositionally biased region" description="Low complexity" evidence="11">
    <location>
        <begin position="234"/>
        <end position="286"/>
    </location>
</feature>
<dbReference type="SUPFAM" id="SSF82153">
    <property type="entry name" value="FAS1 domain"/>
    <property type="match status" value="1"/>
</dbReference>
<evidence type="ECO:0000256" key="2">
    <source>
        <dbReference type="ARBA" id="ARBA00007843"/>
    </source>
</evidence>